<proteinExistence type="predicted"/>
<dbReference type="PANTHER" id="PTHR32301:SF6">
    <property type="entry name" value="GOLVESIN-RELATED"/>
    <property type="match status" value="1"/>
</dbReference>
<keyword evidence="2" id="KW-1185">Reference proteome</keyword>
<accession>E1K2F7</accession>
<dbReference type="InterPro" id="IPR027417">
    <property type="entry name" value="P-loop_NTPase"/>
</dbReference>
<dbReference type="InterPro" id="IPR053259">
    <property type="entry name" value="Golvesin-related_Golgi"/>
</dbReference>
<evidence type="ECO:0008006" key="3">
    <source>
        <dbReference type="Google" id="ProtNLM"/>
    </source>
</evidence>
<protein>
    <recommendedName>
        <fullName evidence="3">Sulfotransferase</fullName>
    </recommendedName>
</protein>
<dbReference type="SUPFAM" id="SSF52540">
    <property type="entry name" value="P-loop containing nucleoside triphosphate hydrolases"/>
    <property type="match status" value="1"/>
</dbReference>
<dbReference type="Gene3D" id="3.40.50.300">
    <property type="entry name" value="P-loop containing nucleotide triphosphate hydrolases"/>
    <property type="match status" value="1"/>
</dbReference>
<dbReference type="eggNOG" id="ENOG5031NK6">
    <property type="taxonomic scope" value="Bacteria"/>
</dbReference>
<gene>
    <name evidence="1" type="ORF">DesfrDRAFT_4057</name>
</gene>
<dbReference type="Proteomes" id="UP000006250">
    <property type="component" value="Unassembled WGS sequence"/>
</dbReference>
<evidence type="ECO:0000313" key="2">
    <source>
        <dbReference type="Proteomes" id="UP000006250"/>
    </source>
</evidence>
<name>E1K2F7_SOLFR</name>
<dbReference type="STRING" id="596151.DesfrDRAFT_4057"/>
<sequence>MLFEDATRVVAGRGRMVDQPPFLFLHIPRTAGTTLNCLLERNFPPGAVLSLYSREDFEQNAVIDRSRLDGIRLIQGHVLLTDYDAFTFYDAPVRAVTFLREPVSRVISEYHFLRTWPEQHLYDLLNRENISLAEYVTSDRKLLRYKGGNFMTRVLSGLDPDSRPEEALSRAKSNLRDRFVAFGLTEDFDASLLLLADVMGLADLLYERQNSLRRPEAARATDEERELVASRNVLDAALHQFAKELFAARVAAGGKAFAIRLARHKLLVAKFRKLCCLLDARAGASGGAIENPKK</sequence>
<organism evidence="1 2">
    <name type="scientific">Solidesulfovibrio fructosivorans JJ]</name>
    <dbReference type="NCBI Taxonomy" id="596151"/>
    <lineage>
        <taxon>Bacteria</taxon>
        <taxon>Pseudomonadati</taxon>
        <taxon>Thermodesulfobacteriota</taxon>
        <taxon>Desulfovibrionia</taxon>
        <taxon>Desulfovibrionales</taxon>
        <taxon>Desulfovibrionaceae</taxon>
        <taxon>Solidesulfovibrio</taxon>
    </lineage>
</organism>
<dbReference type="AlphaFoldDB" id="E1K2F7"/>
<evidence type="ECO:0000313" key="1">
    <source>
        <dbReference type="EMBL" id="EFL49214.1"/>
    </source>
</evidence>
<comment type="caution">
    <text evidence="1">The sequence shown here is derived from an EMBL/GenBank/DDBJ whole genome shotgun (WGS) entry which is preliminary data.</text>
</comment>
<dbReference type="EMBL" id="AECZ01000056">
    <property type="protein sequence ID" value="EFL49214.1"/>
    <property type="molecule type" value="Genomic_DNA"/>
</dbReference>
<reference evidence="1 2" key="1">
    <citation type="submission" date="2010-08" db="EMBL/GenBank/DDBJ databases">
        <title>The draft genome of Desulfovibrio fructosovorans JJ.</title>
        <authorList>
            <consortium name="US DOE Joint Genome Institute (JGI-PGF)"/>
            <person name="Lucas S."/>
            <person name="Copeland A."/>
            <person name="Lapidus A."/>
            <person name="Cheng J.-F."/>
            <person name="Bruce D."/>
            <person name="Goodwin L."/>
            <person name="Pitluck S."/>
            <person name="Land M.L."/>
            <person name="Hauser L."/>
            <person name="Chang Y.-J."/>
            <person name="Jeffries C."/>
            <person name="Wall J.D."/>
            <person name="Stahl D.A."/>
            <person name="Arkin A.P."/>
            <person name="Dehal P."/>
            <person name="Stolyar S.M."/>
            <person name="Hazen T.C."/>
            <person name="Woyke T.J."/>
        </authorList>
    </citation>
    <scope>NUCLEOTIDE SEQUENCE [LARGE SCALE GENOMIC DNA]</scope>
    <source>
        <strain evidence="1 2">JJ</strain>
    </source>
</reference>
<dbReference type="PANTHER" id="PTHR32301">
    <property type="entry name" value="COUNTIN RECEPTOR CNR3-RELATED"/>
    <property type="match status" value="1"/>
</dbReference>